<feature type="compositionally biased region" description="Low complexity" evidence="1">
    <location>
        <begin position="55"/>
        <end position="75"/>
    </location>
</feature>
<dbReference type="EMBL" id="UZAF01019126">
    <property type="protein sequence ID" value="VDO57834.1"/>
    <property type="molecule type" value="Genomic_DNA"/>
</dbReference>
<reference evidence="2 3" key="2">
    <citation type="submission" date="2018-11" db="EMBL/GenBank/DDBJ databases">
        <authorList>
            <consortium name="Pathogen Informatics"/>
        </authorList>
    </citation>
    <scope>NUCLEOTIDE SEQUENCE [LARGE SCALE GENOMIC DNA]</scope>
    <source>
        <strain evidence="2 3">MHpl1</strain>
    </source>
</reference>
<dbReference type="Proteomes" id="UP000268014">
    <property type="component" value="Unassembled WGS sequence"/>
</dbReference>
<dbReference type="WBParaSite" id="HPLM_0001579501-mRNA-1">
    <property type="protein sequence ID" value="HPLM_0001579501-mRNA-1"/>
    <property type="gene ID" value="HPLM_0001579501"/>
</dbReference>
<keyword evidence="3" id="KW-1185">Reference proteome</keyword>
<feature type="region of interest" description="Disordered" evidence="1">
    <location>
        <begin position="49"/>
        <end position="91"/>
    </location>
</feature>
<protein>
    <submittedName>
        <fullName evidence="4">Phlebovirus glycoprotein G2 fusion domain-containing protein</fullName>
    </submittedName>
</protein>
<accession>A0A0N4WVR1</accession>
<proteinExistence type="predicted"/>
<evidence type="ECO:0000313" key="2">
    <source>
        <dbReference type="EMBL" id="VDO57834.1"/>
    </source>
</evidence>
<evidence type="ECO:0000313" key="3">
    <source>
        <dbReference type="Proteomes" id="UP000268014"/>
    </source>
</evidence>
<organism evidence="4">
    <name type="scientific">Haemonchus placei</name>
    <name type="common">Barber's pole worm</name>
    <dbReference type="NCBI Taxonomy" id="6290"/>
    <lineage>
        <taxon>Eukaryota</taxon>
        <taxon>Metazoa</taxon>
        <taxon>Ecdysozoa</taxon>
        <taxon>Nematoda</taxon>
        <taxon>Chromadorea</taxon>
        <taxon>Rhabditida</taxon>
        <taxon>Rhabditina</taxon>
        <taxon>Rhabditomorpha</taxon>
        <taxon>Strongyloidea</taxon>
        <taxon>Trichostrongylidae</taxon>
        <taxon>Haemonchus</taxon>
    </lineage>
</organism>
<evidence type="ECO:0000313" key="4">
    <source>
        <dbReference type="WBParaSite" id="HPLM_0001579501-mRNA-1"/>
    </source>
</evidence>
<dbReference type="OrthoDB" id="6433784at2759"/>
<evidence type="ECO:0000256" key="1">
    <source>
        <dbReference type="SAM" id="MobiDB-lite"/>
    </source>
</evidence>
<dbReference type="OMA" id="MGVICIL"/>
<gene>
    <name evidence="2" type="ORF">HPLM_LOCUS15787</name>
</gene>
<dbReference type="AlphaFoldDB" id="A0A0N4WVR1"/>
<sequence length="180" mass="19785">MAVITDLVKSRDGEIRNVMLQTSKGRVFQRTINRLIPLEIHSSIHSTQDRNNEFSAARTRATTSRKTSSLSRKTTGVPIRHQPPRSAKNQVSYKASSSSIGSIKSASYTLFMGVICILTLAGSASSTTVSCWSKDARLNTALSSRAEVYVNYKECVTILAEANITEVALPFKHLVNQHTI</sequence>
<dbReference type="STRING" id="6290.A0A0N4WVR1"/>
<name>A0A0N4WVR1_HAEPC</name>
<reference evidence="4" key="1">
    <citation type="submission" date="2017-02" db="UniProtKB">
        <authorList>
            <consortium name="WormBaseParasite"/>
        </authorList>
    </citation>
    <scope>IDENTIFICATION</scope>
</reference>